<gene>
    <name evidence="2" type="primary">KAFR0H02500</name>
    <name evidence="2" type="ORF">KAFR_0H02500</name>
</gene>
<feature type="compositionally biased region" description="Basic and acidic residues" evidence="1">
    <location>
        <begin position="465"/>
        <end position="474"/>
    </location>
</feature>
<dbReference type="STRING" id="1071382.H2AZA3"/>
<sequence>MKIVKEDAGVNAEWLWQNDDNERSVDAFDRPEKTYLIFGIFVLDRLSNDVGSKLSDLSLKLEQLLKPWNASFPWTEYNGVSQRLMRLDDGMQYIFGHVCVEDNVQDEEILIVNLLHKLSKDCGPEVFIRVCDTDGDFLLIECNEALPEEYQYPVANNRLWLHEGRFKMIPTYFYAGRGLTYEEALEFLSKAYYKCIEINSLSEKVTSSMLTNFPNNIFSNLGVLRLEIEDVRSFELLKRNPKIVSPLLKQLMSEDSIEISFEKIGNELHNLDVMVPQSHANILVLYLENHNFKKDSSVMPVYAGRIISRLLNECISRDFISVDQDAKDDGQKVCTDIFEAYPLQTVDLLRSIPMEKDVDPNEELIEKLGKFFSSAQDSSIIRDEFKEQGGESDRDSDADNSDSAEKEFFKENNVDISEDDFFEFFLKEALKMKDSDIDLMRSSRPKKDVPIREPSQVTKENGVSEEVHEIPRVSRENDSLSELFESFNMDGDSGNLFHTMLRELSKEK</sequence>
<dbReference type="Pfam" id="PF07093">
    <property type="entry name" value="SGT1"/>
    <property type="match status" value="1"/>
</dbReference>
<dbReference type="Proteomes" id="UP000005220">
    <property type="component" value="Chromosome 8"/>
</dbReference>
<evidence type="ECO:0000313" key="2">
    <source>
        <dbReference type="EMBL" id="CCF59659.1"/>
    </source>
</evidence>
<organism evidence="2 3">
    <name type="scientific">Kazachstania africana (strain ATCC 22294 / BCRC 22015 / CBS 2517 / CECT 1963 / NBRC 1671 / NRRL Y-8276)</name>
    <name type="common">Yeast</name>
    <name type="synonym">Kluyveromyces africanus</name>
    <dbReference type="NCBI Taxonomy" id="1071382"/>
    <lineage>
        <taxon>Eukaryota</taxon>
        <taxon>Fungi</taxon>
        <taxon>Dikarya</taxon>
        <taxon>Ascomycota</taxon>
        <taxon>Saccharomycotina</taxon>
        <taxon>Saccharomycetes</taxon>
        <taxon>Saccharomycetales</taxon>
        <taxon>Saccharomycetaceae</taxon>
        <taxon>Kazachstania</taxon>
    </lineage>
</organism>
<dbReference type="HOGENOM" id="CLU_040069_0_0_1"/>
<dbReference type="KEGG" id="kaf:KAFR_0H02500"/>
<dbReference type="InterPro" id="IPR010770">
    <property type="entry name" value="Ecd"/>
</dbReference>
<dbReference type="InParanoid" id="H2AZA3"/>
<evidence type="ECO:0000313" key="3">
    <source>
        <dbReference type="Proteomes" id="UP000005220"/>
    </source>
</evidence>
<dbReference type="RefSeq" id="XP_003958794.1">
    <property type="nucleotide sequence ID" value="XM_003958745.1"/>
</dbReference>
<dbReference type="GeneID" id="13887655"/>
<protein>
    <submittedName>
        <fullName evidence="2">Uncharacterized protein</fullName>
    </submittedName>
</protein>
<feature type="region of interest" description="Disordered" evidence="1">
    <location>
        <begin position="385"/>
        <end position="404"/>
    </location>
</feature>
<feature type="region of interest" description="Disordered" evidence="1">
    <location>
        <begin position="444"/>
        <end position="474"/>
    </location>
</feature>
<dbReference type="AlphaFoldDB" id="H2AZA3"/>
<dbReference type="GO" id="GO:0005634">
    <property type="term" value="C:nucleus"/>
    <property type="evidence" value="ECO:0007669"/>
    <property type="project" value="TreeGrafter"/>
</dbReference>
<dbReference type="eggNOG" id="KOG2406">
    <property type="taxonomic scope" value="Eukaryota"/>
</dbReference>
<keyword evidence="3" id="KW-1185">Reference proteome</keyword>
<name>H2AZA3_KAZAF</name>
<dbReference type="PANTHER" id="PTHR13060:SF0">
    <property type="entry name" value="PROTEIN ECDYSONELESS HOMOLOG"/>
    <property type="match status" value="1"/>
</dbReference>
<dbReference type="OrthoDB" id="27237at2759"/>
<dbReference type="EMBL" id="HE650828">
    <property type="protein sequence ID" value="CCF59659.1"/>
    <property type="molecule type" value="Genomic_DNA"/>
</dbReference>
<proteinExistence type="predicted"/>
<reference evidence="2 3" key="1">
    <citation type="journal article" date="2011" name="Proc. Natl. Acad. Sci. U.S.A.">
        <title>Evolutionary erosion of yeast sex chromosomes by mating-type switching accidents.</title>
        <authorList>
            <person name="Gordon J.L."/>
            <person name="Armisen D."/>
            <person name="Proux-Wera E."/>
            <person name="Oheigeartaigh S.S."/>
            <person name="Byrne K.P."/>
            <person name="Wolfe K.H."/>
        </authorList>
    </citation>
    <scope>NUCLEOTIDE SEQUENCE [LARGE SCALE GENOMIC DNA]</scope>
    <source>
        <strain evidence="3">ATCC 22294 / BCRC 22015 / CBS 2517 / CECT 1963 / NBRC 1671 / NRRL Y-8276</strain>
    </source>
</reference>
<dbReference type="PANTHER" id="PTHR13060">
    <property type="entry name" value="SGT1 PROTEIN HSGT1 SUPPRESSOR OF GCR2"/>
    <property type="match status" value="1"/>
</dbReference>
<evidence type="ECO:0000256" key="1">
    <source>
        <dbReference type="SAM" id="MobiDB-lite"/>
    </source>
</evidence>
<accession>H2AZA3</accession>